<evidence type="ECO:0000256" key="3">
    <source>
        <dbReference type="SAM" id="SignalP"/>
    </source>
</evidence>
<feature type="signal peptide" evidence="3">
    <location>
        <begin position="1"/>
        <end position="18"/>
    </location>
</feature>
<protein>
    <submittedName>
        <fullName evidence="4">Uncharacterized protein</fullName>
    </submittedName>
</protein>
<proteinExistence type="predicted"/>
<dbReference type="SUPFAM" id="SSF54403">
    <property type="entry name" value="Cystatin/monellin"/>
    <property type="match status" value="3"/>
</dbReference>
<dbReference type="GO" id="GO:0004869">
    <property type="term" value="F:cysteine-type endopeptidase inhibitor activity"/>
    <property type="evidence" value="ECO:0007669"/>
    <property type="project" value="UniProtKB-KW"/>
</dbReference>
<evidence type="ECO:0000256" key="1">
    <source>
        <dbReference type="ARBA" id="ARBA00022690"/>
    </source>
</evidence>
<keyword evidence="5" id="KW-1185">Reference proteome</keyword>
<organism evidence="4 5">
    <name type="scientific">Dreissena polymorpha</name>
    <name type="common">Zebra mussel</name>
    <name type="synonym">Mytilus polymorpha</name>
    <dbReference type="NCBI Taxonomy" id="45954"/>
    <lineage>
        <taxon>Eukaryota</taxon>
        <taxon>Metazoa</taxon>
        <taxon>Spiralia</taxon>
        <taxon>Lophotrochozoa</taxon>
        <taxon>Mollusca</taxon>
        <taxon>Bivalvia</taxon>
        <taxon>Autobranchia</taxon>
        <taxon>Heteroconchia</taxon>
        <taxon>Euheterodonta</taxon>
        <taxon>Imparidentia</taxon>
        <taxon>Neoheterodontei</taxon>
        <taxon>Myida</taxon>
        <taxon>Dreissenoidea</taxon>
        <taxon>Dreissenidae</taxon>
        <taxon>Dreissena</taxon>
    </lineage>
</organism>
<keyword evidence="1" id="KW-0646">Protease inhibitor</keyword>
<dbReference type="EMBL" id="JAIWYP010000009">
    <property type="protein sequence ID" value="KAH3775918.1"/>
    <property type="molecule type" value="Genomic_DNA"/>
</dbReference>
<dbReference type="PANTHER" id="PTHR46186">
    <property type="entry name" value="CYSTATIN"/>
    <property type="match status" value="1"/>
</dbReference>
<dbReference type="InterPro" id="IPR046350">
    <property type="entry name" value="Cystatin_sf"/>
</dbReference>
<dbReference type="PROSITE" id="PS00287">
    <property type="entry name" value="CYSTATIN"/>
    <property type="match status" value="3"/>
</dbReference>
<dbReference type="OrthoDB" id="6089223at2759"/>
<dbReference type="PANTHER" id="PTHR46186:SF2">
    <property type="entry name" value="CYSTATIN"/>
    <property type="match status" value="1"/>
</dbReference>
<sequence length="410" mass="45841">MQILIVLSSLVAVGLCDGGWTQQDPTDQQWCYSLTQLASHVSSLSFANGCPKISDVSTQVVSGMNYKIRYEEAGKTCTIQYYVQSWTNIYTVNKHICVAQLAHAVENSHPMMGGDFQQDPTKAEYTDLLFQFTDAGLLSRESMNGLLITKVATQVVAGINYKYTIQMGSQSCHLTLFVQSWTKTYEVTADSCNLKATAKRQLAGGWINHDPSDQHYADVLVKFTKQGGLNADYVNCKITAVQTQVVSGTNYKYTLHCAEWSVCHLQLYEQTWTHTYQVKSDHCEVAARQIFETWHPVTNKSKEGFQVCVEAIVTHINRNSTSMFHIVGSNAQGWYQNWHLAEDILATRYVITVLAQESTCMNSGTSAGLLAVDCQANTNSITRPTYWRSLCVYNLSWASHPVDVVSLNKI</sequence>
<reference evidence="4" key="1">
    <citation type="journal article" date="2019" name="bioRxiv">
        <title>The Genome of the Zebra Mussel, Dreissena polymorpha: A Resource for Invasive Species Research.</title>
        <authorList>
            <person name="McCartney M.A."/>
            <person name="Auch B."/>
            <person name="Kono T."/>
            <person name="Mallez S."/>
            <person name="Zhang Y."/>
            <person name="Obille A."/>
            <person name="Becker A."/>
            <person name="Abrahante J.E."/>
            <person name="Garbe J."/>
            <person name="Badalamenti J.P."/>
            <person name="Herman A."/>
            <person name="Mangelson H."/>
            <person name="Liachko I."/>
            <person name="Sullivan S."/>
            <person name="Sone E.D."/>
            <person name="Koren S."/>
            <person name="Silverstein K.A.T."/>
            <person name="Beckman K.B."/>
            <person name="Gohl D.M."/>
        </authorList>
    </citation>
    <scope>NUCLEOTIDE SEQUENCE</scope>
    <source>
        <strain evidence="4">Duluth1</strain>
        <tissue evidence="4">Whole animal</tissue>
    </source>
</reference>
<keyword evidence="3" id="KW-0732">Signal</keyword>
<evidence type="ECO:0000313" key="4">
    <source>
        <dbReference type="EMBL" id="KAH3775918.1"/>
    </source>
</evidence>
<dbReference type="Proteomes" id="UP000828390">
    <property type="component" value="Unassembled WGS sequence"/>
</dbReference>
<gene>
    <name evidence="4" type="ORF">DPMN_177328</name>
</gene>
<reference evidence="4" key="2">
    <citation type="submission" date="2020-11" db="EMBL/GenBank/DDBJ databases">
        <authorList>
            <person name="McCartney M.A."/>
            <person name="Auch B."/>
            <person name="Kono T."/>
            <person name="Mallez S."/>
            <person name="Becker A."/>
            <person name="Gohl D.M."/>
            <person name="Silverstein K.A.T."/>
            <person name="Koren S."/>
            <person name="Bechman K.B."/>
            <person name="Herman A."/>
            <person name="Abrahante J.E."/>
            <person name="Garbe J."/>
        </authorList>
    </citation>
    <scope>NUCLEOTIDE SEQUENCE</scope>
    <source>
        <strain evidence="4">Duluth1</strain>
        <tissue evidence="4">Whole animal</tissue>
    </source>
</reference>
<dbReference type="Gene3D" id="3.10.450.10">
    <property type="match status" value="3"/>
</dbReference>
<name>A0A9D4EAU3_DREPO</name>
<comment type="caution">
    <text evidence="4">The sequence shown here is derived from an EMBL/GenBank/DDBJ whole genome shotgun (WGS) entry which is preliminary data.</text>
</comment>
<dbReference type="AlphaFoldDB" id="A0A9D4EAU3"/>
<dbReference type="GO" id="GO:0005615">
    <property type="term" value="C:extracellular space"/>
    <property type="evidence" value="ECO:0007669"/>
    <property type="project" value="TreeGrafter"/>
</dbReference>
<dbReference type="GO" id="GO:0031982">
    <property type="term" value="C:vesicle"/>
    <property type="evidence" value="ECO:0007669"/>
    <property type="project" value="TreeGrafter"/>
</dbReference>
<dbReference type="GO" id="GO:0005737">
    <property type="term" value="C:cytoplasm"/>
    <property type="evidence" value="ECO:0007669"/>
    <property type="project" value="TreeGrafter"/>
</dbReference>
<dbReference type="InterPro" id="IPR018073">
    <property type="entry name" value="Prot_inh_cystat_CS"/>
</dbReference>
<keyword evidence="2" id="KW-0789">Thiol protease inhibitor</keyword>
<evidence type="ECO:0000256" key="2">
    <source>
        <dbReference type="ARBA" id="ARBA00022704"/>
    </source>
</evidence>
<evidence type="ECO:0000313" key="5">
    <source>
        <dbReference type="Proteomes" id="UP000828390"/>
    </source>
</evidence>
<feature type="chain" id="PRO_5038416722" evidence="3">
    <location>
        <begin position="19"/>
        <end position="410"/>
    </location>
</feature>
<accession>A0A9D4EAU3</accession>